<dbReference type="AlphaFoldDB" id="A0A7S3J586"/>
<organism evidence="2">
    <name type="scientific">Euplotes harpa</name>
    <dbReference type="NCBI Taxonomy" id="151035"/>
    <lineage>
        <taxon>Eukaryota</taxon>
        <taxon>Sar</taxon>
        <taxon>Alveolata</taxon>
        <taxon>Ciliophora</taxon>
        <taxon>Intramacronucleata</taxon>
        <taxon>Spirotrichea</taxon>
        <taxon>Hypotrichia</taxon>
        <taxon>Euplotida</taxon>
        <taxon>Euplotidae</taxon>
        <taxon>Euplotes</taxon>
    </lineage>
</organism>
<sequence length="200" mass="22962">MSLRLINLPPIRQENRGIKRNKGLTRNSDQNQMESNISYRESRQAIQNPFRENSARAEKSERESSFQNKFSTYLNNRYNELASKLGQEKQREEHSQAGSSKIYIYSNQKAVNGKKSKQAGKLKYILKTEMKNPSAKGLEWFHNCETPIKQTTKVTNQLQDVQGNHSNDILICDEKTPVQNLDSGKADQVSRTSIKPEKSK</sequence>
<protein>
    <submittedName>
        <fullName evidence="2">Uncharacterized protein</fullName>
    </submittedName>
</protein>
<reference evidence="2" key="1">
    <citation type="submission" date="2021-01" db="EMBL/GenBank/DDBJ databases">
        <authorList>
            <person name="Corre E."/>
            <person name="Pelletier E."/>
            <person name="Niang G."/>
            <person name="Scheremetjew M."/>
            <person name="Finn R."/>
            <person name="Kale V."/>
            <person name="Holt S."/>
            <person name="Cochrane G."/>
            <person name="Meng A."/>
            <person name="Brown T."/>
            <person name="Cohen L."/>
        </authorList>
    </citation>
    <scope>NUCLEOTIDE SEQUENCE</scope>
    <source>
        <strain evidence="2">FSP1.4</strain>
    </source>
</reference>
<evidence type="ECO:0000313" key="2">
    <source>
        <dbReference type="EMBL" id="CAE0343840.1"/>
    </source>
</evidence>
<proteinExistence type="predicted"/>
<feature type="compositionally biased region" description="Basic and acidic residues" evidence="1">
    <location>
        <begin position="53"/>
        <end position="64"/>
    </location>
</feature>
<accession>A0A7S3J586</accession>
<dbReference type="EMBL" id="HBII01006136">
    <property type="protein sequence ID" value="CAE0343840.1"/>
    <property type="molecule type" value="Transcribed_RNA"/>
</dbReference>
<feature type="compositionally biased region" description="Polar residues" evidence="1">
    <location>
        <begin position="24"/>
        <end position="47"/>
    </location>
</feature>
<name>A0A7S3J586_9SPIT</name>
<feature type="region of interest" description="Disordered" evidence="1">
    <location>
        <begin position="180"/>
        <end position="200"/>
    </location>
</feature>
<evidence type="ECO:0000256" key="1">
    <source>
        <dbReference type="SAM" id="MobiDB-lite"/>
    </source>
</evidence>
<gene>
    <name evidence="2" type="ORF">EHAR0213_LOCUS2747</name>
</gene>
<feature type="region of interest" description="Disordered" evidence="1">
    <location>
        <begin position="1"/>
        <end position="68"/>
    </location>
</feature>